<dbReference type="SUPFAM" id="SSF55961">
    <property type="entry name" value="Bet v1-like"/>
    <property type="match status" value="1"/>
</dbReference>
<organism evidence="1 2">
    <name type="scientific">Nocardioides marmoribigeumensis</name>
    <dbReference type="NCBI Taxonomy" id="433649"/>
    <lineage>
        <taxon>Bacteria</taxon>
        <taxon>Bacillati</taxon>
        <taxon>Actinomycetota</taxon>
        <taxon>Actinomycetes</taxon>
        <taxon>Propionibacteriales</taxon>
        <taxon>Nocardioidaceae</taxon>
        <taxon>Nocardioides</taxon>
    </lineage>
</organism>
<proteinExistence type="predicted"/>
<keyword evidence="2" id="KW-1185">Reference proteome</keyword>
<dbReference type="Gene3D" id="3.30.530.20">
    <property type="match status" value="1"/>
</dbReference>
<evidence type="ECO:0000313" key="2">
    <source>
        <dbReference type="Proteomes" id="UP001183648"/>
    </source>
</evidence>
<dbReference type="EMBL" id="JAVDYG010000001">
    <property type="protein sequence ID" value="MDR7361063.1"/>
    <property type="molecule type" value="Genomic_DNA"/>
</dbReference>
<dbReference type="InterPro" id="IPR023393">
    <property type="entry name" value="START-like_dom_sf"/>
</dbReference>
<accession>A0ABU2BTI8</accession>
<dbReference type="Proteomes" id="UP001183648">
    <property type="component" value="Unassembled WGS sequence"/>
</dbReference>
<protein>
    <submittedName>
        <fullName evidence="1">Uncharacterized protein YndB with AHSA1/START domain</fullName>
    </submittedName>
</protein>
<comment type="caution">
    <text evidence="1">The sequence shown here is derived from an EMBL/GenBank/DDBJ whole genome shotgun (WGS) entry which is preliminary data.</text>
</comment>
<reference evidence="1 2" key="1">
    <citation type="submission" date="2023-07" db="EMBL/GenBank/DDBJ databases">
        <title>Sequencing the genomes of 1000 actinobacteria strains.</title>
        <authorList>
            <person name="Klenk H.-P."/>
        </authorList>
    </citation>
    <scope>NUCLEOTIDE SEQUENCE [LARGE SCALE GENOMIC DNA]</scope>
    <source>
        <strain evidence="1 2">DSM 19426</strain>
    </source>
</reference>
<dbReference type="Pfam" id="PF10604">
    <property type="entry name" value="Polyketide_cyc2"/>
    <property type="match status" value="1"/>
</dbReference>
<gene>
    <name evidence="1" type="ORF">J2S63_000616</name>
</gene>
<dbReference type="RefSeq" id="WP_310298473.1">
    <property type="nucleotide sequence ID" value="NZ_BAAAPS010000002.1"/>
</dbReference>
<evidence type="ECO:0000313" key="1">
    <source>
        <dbReference type="EMBL" id="MDR7361063.1"/>
    </source>
</evidence>
<name>A0ABU2BTI8_9ACTN</name>
<dbReference type="InterPro" id="IPR019587">
    <property type="entry name" value="Polyketide_cyclase/dehydratase"/>
</dbReference>
<sequence>MISSTRTIPAPPAQVYAALADVAHWPDWLDTVDSLELLDGAASPPAVGDRATIRQPRLPAATWTVTEVEPGHHFTWESTAPGLRFVGRHVVEPSGDGGSVVTLGIDQQGPLRGLARLLWGRLTQEYVDREGVCLENRVLGG</sequence>